<comment type="similarity">
    <text evidence="2">Belongs to the mitochondrion-specific ribosomal protein mL40 family.</text>
</comment>
<evidence type="ECO:0000256" key="2">
    <source>
        <dbReference type="ARBA" id="ARBA00009360"/>
    </source>
</evidence>
<dbReference type="AlphaFoldDB" id="A0A183GUT0"/>
<evidence type="ECO:0000256" key="5">
    <source>
        <dbReference type="ARBA" id="ARBA00023128"/>
    </source>
</evidence>
<dbReference type="GO" id="GO:0005840">
    <property type="term" value="C:ribosome"/>
    <property type="evidence" value="ECO:0007669"/>
    <property type="project" value="UniProtKB-KW"/>
</dbReference>
<evidence type="ECO:0000313" key="10">
    <source>
        <dbReference type="Proteomes" id="UP000050761"/>
    </source>
</evidence>
<evidence type="ECO:0000256" key="1">
    <source>
        <dbReference type="ARBA" id="ARBA00004173"/>
    </source>
</evidence>
<evidence type="ECO:0000256" key="4">
    <source>
        <dbReference type="ARBA" id="ARBA00022980"/>
    </source>
</evidence>
<sequence length="142" mass="16539">MYGAECWPATKEVETRLSVKETKMLRGTAGVTRPDRIRNEAIRQMFGAWKARQRPQDTLHMNMKLTGVHPDQAQDRERWRHDTRGADDAGQALKKKSLVAKQREIRRRKKLEKEIRQMQKHSKKPKPVDELTLDVKSAKNIG</sequence>
<keyword evidence="5" id="KW-0496">Mitochondrion</keyword>
<feature type="compositionally biased region" description="Basic and acidic residues" evidence="8">
    <location>
        <begin position="72"/>
        <end position="87"/>
    </location>
</feature>
<keyword evidence="10" id="KW-1185">Reference proteome</keyword>
<feature type="compositionally biased region" description="Basic residues" evidence="8">
    <location>
        <begin position="93"/>
        <end position="110"/>
    </location>
</feature>
<dbReference type="Pfam" id="PF09812">
    <property type="entry name" value="MRP-L28"/>
    <property type="match status" value="1"/>
</dbReference>
<dbReference type="InterPro" id="IPR019192">
    <property type="entry name" value="Ribosomal_mL40"/>
</dbReference>
<dbReference type="Proteomes" id="UP000050761">
    <property type="component" value="Unassembled WGS sequence"/>
</dbReference>
<keyword evidence="6" id="KW-0687">Ribonucleoprotein</keyword>
<gene>
    <name evidence="9" type="ORF">HPBE_LOCUS26449</name>
</gene>
<dbReference type="GO" id="GO:1990904">
    <property type="term" value="C:ribonucleoprotein complex"/>
    <property type="evidence" value="ECO:0007669"/>
    <property type="project" value="UniProtKB-KW"/>
</dbReference>
<reference evidence="9 10" key="1">
    <citation type="submission" date="2018-11" db="EMBL/GenBank/DDBJ databases">
        <authorList>
            <consortium name="Pathogen Informatics"/>
        </authorList>
    </citation>
    <scope>NUCLEOTIDE SEQUENCE [LARGE SCALE GENOMIC DNA]</scope>
</reference>
<evidence type="ECO:0000256" key="6">
    <source>
        <dbReference type="ARBA" id="ARBA00023274"/>
    </source>
</evidence>
<accession>A0A3P8FI20</accession>
<evidence type="ECO:0000256" key="3">
    <source>
        <dbReference type="ARBA" id="ARBA00022946"/>
    </source>
</evidence>
<evidence type="ECO:0000256" key="7">
    <source>
        <dbReference type="ARBA" id="ARBA00035192"/>
    </source>
</evidence>
<dbReference type="OrthoDB" id="5832087at2759"/>
<reference evidence="11" key="2">
    <citation type="submission" date="2019-09" db="UniProtKB">
        <authorList>
            <consortium name="WormBaseParasite"/>
        </authorList>
    </citation>
    <scope>IDENTIFICATION</scope>
</reference>
<dbReference type="GO" id="GO:0005739">
    <property type="term" value="C:mitochondrion"/>
    <property type="evidence" value="ECO:0007669"/>
    <property type="project" value="UniProtKB-SubCell"/>
</dbReference>
<proteinExistence type="inferred from homology"/>
<name>A0A183GUT0_HELPZ</name>
<feature type="region of interest" description="Disordered" evidence="8">
    <location>
        <begin position="67"/>
        <end position="142"/>
    </location>
</feature>
<keyword evidence="3" id="KW-0809">Transit peptide</keyword>
<comment type="subcellular location">
    <subcellularLocation>
        <location evidence="1">Mitochondrion</location>
    </subcellularLocation>
</comment>
<keyword evidence="4" id="KW-0689">Ribosomal protein</keyword>
<evidence type="ECO:0000313" key="11">
    <source>
        <dbReference type="WBParaSite" id="HPBE_0002645001-mRNA-1"/>
    </source>
</evidence>
<dbReference type="EMBL" id="UZAH01039993">
    <property type="protein sequence ID" value="VDP57604.1"/>
    <property type="molecule type" value="Genomic_DNA"/>
</dbReference>
<dbReference type="WBParaSite" id="HPBE_0002645001-mRNA-1">
    <property type="protein sequence ID" value="HPBE_0002645001-mRNA-1"/>
    <property type="gene ID" value="HPBE_0002645001"/>
</dbReference>
<accession>A0A183GUT0</accession>
<protein>
    <recommendedName>
        <fullName evidence="7">Large ribosomal subunit protein mL40</fullName>
    </recommendedName>
</protein>
<evidence type="ECO:0000256" key="8">
    <source>
        <dbReference type="SAM" id="MobiDB-lite"/>
    </source>
</evidence>
<evidence type="ECO:0000313" key="9">
    <source>
        <dbReference type="EMBL" id="VDP57604.1"/>
    </source>
</evidence>
<organism evidence="10 11">
    <name type="scientific">Heligmosomoides polygyrus</name>
    <name type="common">Parasitic roundworm</name>
    <dbReference type="NCBI Taxonomy" id="6339"/>
    <lineage>
        <taxon>Eukaryota</taxon>
        <taxon>Metazoa</taxon>
        <taxon>Ecdysozoa</taxon>
        <taxon>Nematoda</taxon>
        <taxon>Chromadorea</taxon>
        <taxon>Rhabditida</taxon>
        <taxon>Rhabditina</taxon>
        <taxon>Rhabditomorpha</taxon>
        <taxon>Strongyloidea</taxon>
        <taxon>Heligmosomidae</taxon>
        <taxon>Heligmosomoides</taxon>
    </lineage>
</organism>